<name>A0A2S6G026_9CLOT</name>
<comment type="caution">
    <text evidence="1">The sequence shown here is derived from an EMBL/GenBank/DDBJ whole genome shotgun (WGS) entry which is preliminary data.</text>
</comment>
<reference evidence="1 2" key="1">
    <citation type="submission" date="2018-02" db="EMBL/GenBank/DDBJ databases">
        <title>Genomic Encyclopedia of Archaeal and Bacterial Type Strains, Phase II (KMG-II): from individual species to whole genera.</title>
        <authorList>
            <person name="Goeker M."/>
        </authorList>
    </citation>
    <scope>NUCLEOTIDE SEQUENCE [LARGE SCALE GENOMIC DNA]</scope>
    <source>
        <strain evidence="1 2">DSM 15099</strain>
    </source>
</reference>
<gene>
    <name evidence="1" type="ORF">BD821_102118</name>
</gene>
<dbReference type="GeneID" id="75090583"/>
<sequence>MSKKSKVPYLPLERGYLEQSSKDLKSCSKENKESCSKLPDPVEDPIVCNNIAWMEFDYTSRDQP</sequence>
<dbReference type="RefSeq" id="WP_029452445.1">
    <property type="nucleotide sequence ID" value="NZ_PTIS01000002.1"/>
</dbReference>
<organism evidence="1 2">
    <name type="scientific">Clostridium algidicarnis DSM 15099</name>
    <dbReference type="NCBI Taxonomy" id="1121295"/>
    <lineage>
        <taxon>Bacteria</taxon>
        <taxon>Bacillati</taxon>
        <taxon>Bacillota</taxon>
        <taxon>Clostridia</taxon>
        <taxon>Eubacteriales</taxon>
        <taxon>Clostridiaceae</taxon>
        <taxon>Clostridium</taxon>
    </lineage>
</organism>
<proteinExistence type="predicted"/>
<protein>
    <submittedName>
        <fullName evidence="1">Uncharacterized protein</fullName>
    </submittedName>
</protein>
<dbReference type="EMBL" id="PTIS01000002">
    <property type="protein sequence ID" value="PPK49204.1"/>
    <property type="molecule type" value="Genomic_DNA"/>
</dbReference>
<dbReference type="STRING" id="37659.GCA_000703125_01714"/>
<evidence type="ECO:0000313" key="1">
    <source>
        <dbReference type="EMBL" id="PPK49204.1"/>
    </source>
</evidence>
<dbReference type="Proteomes" id="UP000239863">
    <property type="component" value="Unassembled WGS sequence"/>
</dbReference>
<accession>A0A2S6G026</accession>
<evidence type="ECO:0000313" key="2">
    <source>
        <dbReference type="Proteomes" id="UP000239863"/>
    </source>
</evidence>
<dbReference type="AlphaFoldDB" id="A0A2S6G026"/>